<protein>
    <recommendedName>
        <fullName evidence="3 13">Flagellar biosynthesis protein FlhF</fullName>
    </recommendedName>
</protein>
<keyword evidence="14" id="KW-0175">Coiled coil</keyword>
<comment type="subcellular location">
    <subcellularLocation>
        <location evidence="1">Cell membrane</location>
        <topology evidence="1">Peripheral membrane protein</topology>
        <orientation evidence="1">Cytoplasmic side</orientation>
    </subcellularLocation>
</comment>
<dbReference type="NCBIfam" id="TIGR03499">
    <property type="entry name" value="FlhF"/>
    <property type="match status" value="1"/>
</dbReference>
<comment type="function">
    <text evidence="12">Necessary for flagellar biosynthesis. May be involved in translocation of the flagellum.</text>
</comment>
<keyword evidence="4" id="KW-0813">Transport</keyword>
<dbReference type="InterPro" id="IPR003593">
    <property type="entry name" value="AAA+_ATPase"/>
</dbReference>
<organism evidence="17">
    <name type="scientific">Tepidanaerobacter syntrophicus</name>
    <dbReference type="NCBI Taxonomy" id="224999"/>
    <lineage>
        <taxon>Bacteria</taxon>
        <taxon>Bacillati</taxon>
        <taxon>Bacillota</taxon>
        <taxon>Clostridia</taxon>
        <taxon>Thermosediminibacterales</taxon>
        <taxon>Tepidanaerobacteraceae</taxon>
        <taxon>Tepidanaerobacter</taxon>
    </lineage>
</organism>
<reference evidence="17" key="1">
    <citation type="journal article" date="2016" name="Genome Announc.">
        <title>Draft Genome Sequence of the Syntrophic Lactate-Degrading Bacterium Tepidanaerobacter syntrophicus JLT.</title>
        <authorList>
            <person name="Matsuura N."/>
            <person name="Ohashi A."/>
            <person name="Tourlousse D.M."/>
            <person name="Sekiguchi Y."/>
        </authorList>
    </citation>
    <scope>NUCLEOTIDE SEQUENCE [LARGE SCALE GENOMIC DNA]</scope>
    <source>
        <strain evidence="17">JL</strain>
    </source>
</reference>
<dbReference type="FunFam" id="3.40.50.300:FF:000695">
    <property type="entry name" value="Flagellar biosynthesis regulator FlhF"/>
    <property type="match status" value="1"/>
</dbReference>
<dbReference type="Gene3D" id="3.40.50.300">
    <property type="entry name" value="P-loop containing nucleotide triphosphate hydrolases"/>
    <property type="match status" value="1"/>
</dbReference>
<dbReference type="GO" id="GO:0005886">
    <property type="term" value="C:plasma membrane"/>
    <property type="evidence" value="ECO:0007669"/>
    <property type="project" value="UniProtKB-SubCell"/>
</dbReference>
<sequence>MKIKTYVADNIQEAFYKVKTELGKDAVILQTKHIKKGGLLGFFAKNMVEVVAANDIDISSVQSAPKKPTIQVLPDIIKPEAAATTELVQIKSEVKELKDMINKLISVQKQSTDDIKADQSNISSPLKDIYNRMSDMEIETDIINAVISGISAEIKEGSSEIDLRNIFKKEIASLVDATEPIELSRENNIIAFVGPTGVGKTTTIAKIAAHFSLYKNKRVAMLTTDTFRVGAIEQLRLYGDLMEIPVFVVYNLEDMKLIHKDISNYDLLLVDTMGFNPNNRMQIKKIKGLLDNICPTEIHLVISASTKTCDLIDILNNYKELQYTKIIVTKLDETKSYGVLLNTIKAAKNCKLSYLTMGQNVPDDIEVASADRIADMILGEI</sequence>
<evidence type="ECO:0000259" key="16">
    <source>
        <dbReference type="SMART" id="SM00962"/>
    </source>
</evidence>
<evidence type="ECO:0000256" key="4">
    <source>
        <dbReference type="ARBA" id="ARBA00022448"/>
    </source>
</evidence>
<evidence type="ECO:0000256" key="1">
    <source>
        <dbReference type="ARBA" id="ARBA00004413"/>
    </source>
</evidence>
<evidence type="ECO:0000256" key="2">
    <source>
        <dbReference type="ARBA" id="ARBA00008531"/>
    </source>
</evidence>
<keyword evidence="10" id="KW-0472">Membrane</keyword>
<evidence type="ECO:0000256" key="3">
    <source>
        <dbReference type="ARBA" id="ARBA00014919"/>
    </source>
</evidence>
<dbReference type="InterPro" id="IPR000897">
    <property type="entry name" value="SRP54_GTPase_dom"/>
</dbReference>
<keyword evidence="8" id="KW-0653">Protein transport</keyword>
<dbReference type="GO" id="GO:0006614">
    <property type="term" value="P:SRP-dependent cotranslational protein targeting to membrane"/>
    <property type="evidence" value="ECO:0007669"/>
    <property type="project" value="UniProtKB-UniRule"/>
</dbReference>
<evidence type="ECO:0000256" key="14">
    <source>
        <dbReference type="SAM" id="Coils"/>
    </source>
</evidence>
<accession>A0A0U9HHM7</accession>
<dbReference type="InterPro" id="IPR027417">
    <property type="entry name" value="P-loop_NTPase"/>
</dbReference>
<dbReference type="SMART" id="SM00382">
    <property type="entry name" value="AAA"/>
    <property type="match status" value="1"/>
</dbReference>
<keyword evidence="17" id="KW-0969">Cilium</keyword>
<dbReference type="Gene3D" id="1.20.120.1380">
    <property type="entry name" value="Flagellar FlhF biosynthesis protein, N domain"/>
    <property type="match status" value="1"/>
</dbReference>
<evidence type="ECO:0000259" key="15">
    <source>
        <dbReference type="SMART" id="SM00382"/>
    </source>
</evidence>
<dbReference type="SMART" id="SM00962">
    <property type="entry name" value="SRP54"/>
    <property type="match status" value="1"/>
</dbReference>
<dbReference type="GO" id="GO:0005525">
    <property type="term" value="F:GTP binding"/>
    <property type="evidence" value="ECO:0007669"/>
    <property type="project" value="UniProtKB-UniRule"/>
</dbReference>
<evidence type="ECO:0000256" key="7">
    <source>
        <dbReference type="ARBA" id="ARBA00022795"/>
    </source>
</evidence>
<keyword evidence="17" id="KW-0282">Flagellum</keyword>
<keyword evidence="9" id="KW-0342">GTP-binding</keyword>
<dbReference type="GO" id="GO:0005047">
    <property type="term" value="F:signal recognition particle binding"/>
    <property type="evidence" value="ECO:0007669"/>
    <property type="project" value="TreeGrafter"/>
</dbReference>
<dbReference type="GO" id="GO:0044781">
    <property type="term" value="P:bacterial-type flagellum organization"/>
    <property type="evidence" value="ECO:0007669"/>
    <property type="project" value="UniProtKB-UniRule"/>
</dbReference>
<name>A0A0U9HHM7_9FIRM</name>
<keyword evidence="7" id="KW-1005">Bacterial flagellum biogenesis</keyword>
<dbReference type="PANTHER" id="PTHR43134:SF3">
    <property type="entry name" value="FLAGELLAR BIOSYNTHESIS PROTEIN FLHF"/>
    <property type="match status" value="1"/>
</dbReference>
<evidence type="ECO:0000256" key="6">
    <source>
        <dbReference type="ARBA" id="ARBA00022741"/>
    </source>
</evidence>
<feature type="coiled-coil region" evidence="14">
    <location>
        <begin position="80"/>
        <end position="107"/>
    </location>
</feature>
<dbReference type="CDD" id="cd17873">
    <property type="entry name" value="FlhF"/>
    <property type="match status" value="1"/>
</dbReference>
<dbReference type="OrthoDB" id="9778554at2"/>
<evidence type="ECO:0000256" key="8">
    <source>
        <dbReference type="ARBA" id="ARBA00022927"/>
    </source>
</evidence>
<keyword evidence="6" id="KW-0547">Nucleotide-binding</keyword>
<keyword evidence="11" id="KW-1006">Bacterial flagellum protein export</keyword>
<dbReference type="EMBL" id="DF977003">
    <property type="protein sequence ID" value="GAQ26237.1"/>
    <property type="molecule type" value="Genomic_DNA"/>
</dbReference>
<gene>
    <name evidence="17" type="ORF">TSYNT_9501</name>
</gene>
<dbReference type="STRING" id="224999.GCA_001485475_02281"/>
<dbReference type="Pfam" id="PF00448">
    <property type="entry name" value="SRP54"/>
    <property type="match status" value="1"/>
</dbReference>
<dbReference type="PANTHER" id="PTHR43134">
    <property type="entry name" value="SIGNAL RECOGNITION PARTICLE RECEPTOR SUBUNIT ALPHA"/>
    <property type="match status" value="1"/>
</dbReference>
<evidence type="ECO:0000256" key="12">
    <source>
        <dbReference type="ARBA" id="ARBA00025337"/>
    </source>
</evidence>
<feature type="domain" description="AAA+ ATPase" evidence="15">
    <location>
        <begin position="186"/>
        <end position="331"/>
    </location>
</feature>
<evidence type="ECO:0000256" key="10">
    <source>
        <dbReference type="ARBA" id="ARBA00023136"/>
    </source>
</evidence>
<dbReference type="InterPro" id="IPR047040">
    <property type="entry name" value="FlhF__GTPase_dom"/>
</dbReference>
<dbReference type="GO" id="GO:0003924">
    <property type="term" value="F:GTPase activity"/>
    <property type="evidence" value="ECO:0007669"/>
    <property type="project" value="UniProtKB-UniRule"/>
</dbReference>
<dbReference type="AlphaFoldDB" id="A0A0U9HHM7"/>
<evidence type="ECO:0000313" key="18">
    <source>
        <dbReference type="Proteomes" id="UP000062160"/>
    </source>
</evidence>
<evidence type="ECO:0000256" key="9">
    <source>
        <dbReference type="ARBA" id="ARBA00023134"/>
    </source>
</evidence>
<feature type="domain" description="SRP54-type proteins GTP-binding" evidence="16">
    <location>
        <begin position="187"/>
        <end position="379"/>
    </location>
</feature>
<keyword evidence="17" id="KW-0966">Cell projection</keyword>
<dbReference type="GO" id="GO:0015031">
    <property type="term" value="P:protein transport"/>
    <property type="evidence" value="ECO:0007669"/>
    <property type="project" value="UniProtKB-KW"/>
</dbReference>
<keyword evidence="5" id="KW-1003">Cell membrane</keyword>
<proteinExistence type="inferred from homology"/>
<evidence type="ECO:0000256" key="13">
    <source>
        <dbReference type="NCBIfam" id="TIGR03499"/>
    </source>
</evidence>
<evidence type="ECO:0000256" key="5">
    <source>
        <dbReference type="ARBA" id="ARBA00022475"/>
    </source>
</evidence>
<dbReference type="RefSeq" id="WP_059034128.1">
    <property type="nucleotide sequence ID" value="NZ_DF977003.1"/>
</dbReference>
<dbReference type="SUPFAM" id="SSF52540">
    <property type="entry name" value="P-loop containing nucleoside triphosphate hydrolases"/>
    <property type="match status" value="2"/>
</dbReference>
<comment type="similarity">
    <text evidence="2">Belongs to the GTP-binding SRP family.</text>
</comment>
<dbReference type="Proteomes" id="UP000062160">
    <property type="component" value="Unassembled WGS sequence"/>
</dbReference>
<dbReference type="InterPro" id="IPR020006">
    <property type="entry name" value="FlhF"/>
</dbReference>
<evidence type="ECO:0000256" key="11">
    <source>
        <dbReference type="ARBA" id="ARBA00023225"/>
    </source>
</evidence>
<keyword evidence="18" id="KW-1185">Reference proteome</keyword>
<evidence type="ECO:0000313" key="17">
    <source>
        <dbReference type="EMBL" id="GAQ26237.1"/>
    </source>
</evidence>